<dbReference type="GO" id="GO:0004519">
    <property type="term" value="F:endonuclease activity"/>
    <property type="evidence" value="ECO:0007669"/>
    <property type="project" value="InterPro"/>
</dbReference>
<accession>A0A399M791</accession>
<dbReference type="GO" id="GO:0003723">
    <property type="term" value="F:RNA binding"/>
    <property type="evidence" value="ECO:0007669"/>
    <property type="project" value="InterPro"/>
</dbReference>
<evidence type="ECO:0000313" key="2">
    <source>
        <dbReference type="Proteomes" id="UP000265875"/>
    </source>
</evidence>
<dbReference type="Proteomes" id="UP000265875">
    <property type="component" value="Unassembled WGS sequence"/>
</dbReference>
<sequence>MSHETPGNFSQMKALFPAVDLVGRFHVFDIGGNKIRLIAGVSYSTQQVYIKYVLSHAEYHKDKWKD</sequence>
<protein>
    <submittedName>
        <fullName evidence="1">Type II toxin-antitoxin system HigB family toxin</fullName>
    </submittedName>
</protein>
<organism evidence="1 2">
    <name type="scientific">Pseudomonas monteilii</name>
    <dbReference type="NCBI Taxonomy" id="76759"/>
    <lineage>
        <taxon>Bacteria</taxon>
        <taxon>Pseudomonadati</taxon>
        <taxon>Pseudomonadota</taxon>
        <taxon>Gammaproteobacteria</taxon>
        <taxon>Pseudomonadales</taxon>
        <taxon>Pseudomonadaceae</taxon>
        <taxon>Pseudomonas</taxon>
    </lineage>
</organism>
<name>A0A399M791_9PSED</name>
<evidence type="ECO:0000313" key="1">
    <source>
        <dbReference type="EMBL" id="RII77672.1"/>
    </source>
</evidence>
<reference evidence="1 2" key="1">
    <citation type="submission" date="2018-08" db="EMBL/GenBank/DDBJ databases">
        <title>Draft genome sequence of the cyanotroph, Pseudomonas monteilii BCN3.</title>
        <authorList>
            <person name="Jones L.B."/>
            <person name="Kunz D.A."/>
        </authorList>
    </citation>
    <scope>NUCLEOTIDE SEQUENCE [LARGE SCALE GENOMIC DNA]</scope>
    <source>
        <strain evidence="1 2">BCN3</strain>
    </source>
</reference>
<dbReference type="AlphaFoldDB" id="A0A399M791"/>
<dbReference type="Pfam" id="PF09907">
    <property type="entry name" value="HigB_toxin"/>
    <property type="match status" value="1"/>
</dbReference>
<comment type="caution">
    <text evidence="1">The sequence shown here is derived from an EMBL/GenBank/DDBJ whole genome shotgun (WGS) entry which is preliminary data.</text>
</comment>
<gene>
    <name evidence="1" type="ORF">D0894_11350</name>
</gene>
<proteinExistence type="predicted"/>
<dbReference type="EMBL" id="QWLL01000028">
    <property type="protein sequence ID" value="RII77672.1"/>
    <property type="molecule type" value="Genomic_DNA"/>
</dbReference>
<dbReference type="GO" id="GO:0110001">
    <property type="term" value="C:toxin-antitoxin complex"/>
    <property type="evidence" value="ECO:0007669"/>
    <property type="project" value="InterPro"/>
</dbReference>
<dbReference type="InterPro" id="IPR018669">
    <property type="entry name" value="Toxin_HigB"/>
</dbReference>